<dbReference type="InterPro" id="IPR037185">
    <property type="entry name" value="EmrE-like"/>
</dbReference>
<dbReference type="InterPro" id="IPR000620">
    <property type="entry name" value="EamA_dom"/>
</dbReference>
<feature type="transmembrane region" description="Helical" evidence="2">
    <location>
        <begin position="207"/>
        <end position="229"/>
    </location>
</feature>
<comment type="caution">
    <text evidence="4">The sequence shown here is derived from an EMBL/GenBank/DDBJ whole genome shotgun (WGS) entry which is preliminary data.</text>
</comment>
<reference evidence="4 5" key="1">
    <citation type="submission" date="2016-02" db="EMBL/GenBank/DDBJ databases">
        <title>Anaerosporomusa subterraneum gen. nov., sp. nov., a spore-forming obligate anaerobe isolated from saprolite.</title>
        <authorList>
            <person name="Choi J.K."/>
            <person name="Shah M."/>
            <person name="Yee N."/>
        </authorList>
    </citation>
    <scope>NUCLEOTIDE SEQUENCE [LARGE SCALE GENOMIC DNA]</scope>
    <source>
        <strain evidence="4 5">RU4</strain>
    </source>
</reference>
<feature type="transmembrane region" description="Helical" evidence="2">
    <location>
        <begin position="90"/>
        <end position="112"/>
    </location>
</feature>
<feature type="transmembrane region" description="Helical" evidence="2">
    <location>
        <begin position="148"/>
        <end position="165"/>
    </location>
</feature>
<gene>
    <name evidence="4" type="ORF">AXX12_17410</name>
</gene>
<dbReference type="PANTHER" id="PTHR12715">
    <property type="entry name" value="TRANSPORTER, DRUG/METABOLITE EXPORTER FAMILY"/>
    <property type="match status" value="1"/>
</dbReference>
<dbReference type="STRING" id="1794912.AXX12_17410"/>
<evidence type="ECO:0000259" key="3">
    <source>
        <dbReference type="Pfam" id="PF00892"/>
    </source>
</evidence>
<feature type="transmembrane region" description="Helical" evidence="2">
    <location>
        <begin position="263"/>
        <end position="283"/>
    </location>
</feature>
<feature type="domain" description="EamA" evidence="3">
    <location>
        <begin position="7"/>
        <end position="135"/>
    </location>
</feature>
<proteinExistence type="inferred from homology"/>
<evidence type="ECO:0000256" key="1">
    <source>
        <dbReference type="ARBA" id="ARBA00007362"/>
    </source>
</evidence>
<protein>
    <recommendedName>
        <fullName evidence="3">EamA domain-containing protein</fullName>
    </recommendedName>
</protein>
<dbReference type="Proteomes" id="UP000076268">
    <property type="component" value="Unassembled WGS sequence"/>
</dbReference>
<feature type="transmembrane region" description="Helical" evidence="2">
    <location>
        <begin position="177"/>
        <end position="201"/>
    </location>
</feature>
<feature type="transmembrane region" description="Helical" evidence="2">
    <location>
        <begin position="36"/>
        <end position="57"/>
    </location>
</feature>
<sequence length="284" mass="29714">MAAAFAAMACAIILWASAFAGIRTGLAAFSPGHLALFRFLCASAALAAYAAVVRIPLPERKDVPRIALLGFFWITVYHTALNYGEVTVSAGAASFLINATPVITAVLAAVFLREKVTPFGWLGIVVSFGGAALIAWGEGEGVRFDAGALWVLVAAVASALSIVIQKPLLQRYSALPLTAYLVWAGTLPLLVFLPGLTGAITDAPLSASMAVVYLGVFPGAVAYASWAYFLSIVPVSRAASFLYLSPPVAVLIAWLWLGEMPTLFTLAGGVLALSGVVIVNRWGR</sequence>
<dbReference type="InterPro" id="IPR052756">
    <property type="entry name" value="Alkyne_AA_exporter"/>
</dbReference>
<evidence type="ECO:0000313" key="5">
    <source>
        <dbReference type="Proteomes" id="UP000076268"/>
    </source>
</evidence>
<keyword evidence="5" id="KW-1185">Reference proteome</keyword>
<organism evidence="4 5">
    <name type="scientific">Anaerosporomusa subterranea</name>
    <dbReference type="NCBI Taxonomy" id="1794912"/>
    <lineage>
        <taxon>Bacteria</taxon>
        <taxon>Bacillati</taxon>
        <taxon>Bacillota</taxon>
        <taxon>Negativicutes</taxon>
        <taxon>Acetonemataceae</taxon>
        <taxon>Anaerosporomusa</taxon>
    </lineage>
</organism>
<evidence type="ECO:0000313" key="4">
    <source>
        <dbReference type="EMBL" id="KYZ77890.1"/>
    </source>
</evidence>
<keyword evidence="2" id="KW-1133">Transmembrane helix</keyword>
<feature type="transmembrane region" description="Helical" evidence="2">
    <location>
        <begin position="119"/>
        <end position="136"/>
    </location>
</feature>
<dbReference type="OrthoDB" id="9799821at2"/>
<accession>A0A154BVT2</accession>
<dbReference type="EMBL" id="LSGP01000006">
    <property type="protein sequence ID" value="KYZ77890.1"/>
    <property type="molecule type" value="Genomic_DNA"/>
</dbReference>
<dbReference type="SUPFAM" id="SSF103481">
    <property type="entry name" value="Multidrug resistance efflux transporter EmrE"/>
    <property type="match status" value="2"/>
</dbReference>
<name>A0A154BVT2_ANASB</name>
<evidence type="ECO:0000256" key="2">
    <source>
        <dbReference type="SAM" id="Phobius"/>
    </source>
</evidence>
<dbReference type="PANTHER" id="PTHR12715:SF4">
    <property type="entry name" value="EAMA DOMAIN-CONTAINING PROTEIN"/>
    <property type="match status" value="1"/>
</dbReference>
<dbReference type="AlphaFoldDB" id="A0A154BVT2"/>
<keyword evidence="2" id="KW-0472">Membrane</keyword>
<comment type="similarity">
    <text evidence="1">Belongs to the EamA transporter family.</text>
</comment>
<dbReference type="GO" id="GO:0016020">
    <property type="term" value="C:membrane"/>
    <property type="evidence" value="ECO:0007669"/>
    <property type="project" value="InterPro"/>
</dbReference>
<dbReference type="Pfam" id="PF00892">
    <property type="entry name" value="EamA"/>
    <property type="match status" value="2"/>
</dbReference>
<feature type="transmembrane region" description="Helical" evidence="2">
    <location>
        <begin position="241"/>
        <end position="257"/>
    </location>
</feature>
<keyword evidence="2" id="KW-0812">Transmembrane</keyword>
<feature type="domain" description="EamA" evidence="3">
    <location>
        <begin position="147"/>
        <end position="280"/>
    </location>
</feature>
<feature type="transmembrane region" description="Helical" evidence="2">
    <location>
        <begin position="66"/>
        <end position="84"/>
    </location>
</feature>